<proteinExistence type="predicted"/>
<evidence type="ECO:0000313" key="2">
    <source>
        <dbReference type="EMBL" id="QHS87440.1"/>
    </source>
</evidence>
<keyword evidence="1" id="KW-0472">Membrane</keyword>
<evidence type="ECO:0008006" key="3">
    <source>
        <dbReference type="Google" id="ProtNLM"/>
    </source>
</evidence>
<dbReference type="SUPFAM" id="SSF49899">
    <property type="entry name" value="Concanavalin A-like lectins/glucanases"/>
    <property type="match status" value="1"/>
</dbReference>
<accession>A0A6C0B5W1</accession>
<protein>
    <recommendedName>
        <fullName evidence="3">LamG-like jellyroll fold domain-containing protein</fullName>
    </recommendedName>
</protein>
<dbReference type="AlphaFoldDB" id="A0A6C0B5W1"/>
<organism evidence="2">
    <name type="scientific">viral metagenome</name>
    <dbReference type="NCBI Taxonomy" id="1070528"/>
    <lineage>
        <taxon>unclassified sequences</taxon>
        <taxon>metagenomes</taxon>
        <taxon>organismal metagenomes</taxon>
    </lineage>
</organism>
<name>A0A6C0B5W1_9ZZZZ</name>
<sequence length="346" mass="37779">MNPEQVQSNIKMPDLQKVNDVATDVKKTLSNSVGDIGSQVGNIGNSIGKTMDQFSATSVADASSEFLEANTLTAKFAFVAIILIAFLFLMRLGMIVLSYIFSPSKSPYLVKGVMSGNSAKQIKQDPRTNNTTVYLSENETSGLEMTYSVWLYLDGVKDTTTLSHIFNKGSIDTSTDFGKIGSDTKPISGSTLNQTYNAPGLYVLKNIEGGNNLRVYMDSYVESGPPFGNLSSQVKSVDITGVPIKKWFNTIIRVENRVLDLYVNGVLTKRMDLESIPRHNFADVYVCQNGGFQGNLSDLRYFNKALNVFEINGIVGAGPNTSTVADENAAPSNPHYLSTNWYSSNT</sequence>
<dbReference type="Gene3D" id="2.60.120.200">
    <property type="match status" value="1"/>
</dbReference>
<dbReference type="Pfam" id="PF13385">
    <property type="entry name" value="Laminin_G_3"/>
    <property type="match status" value="1"/>
</dbReference>
<evidence type="ECO:0000256" key="1">
    <source>
        <dbReference type="SAM" id="Phobius"/>
    </source>
</evidence>
<keyword evidence="1" id="KW-0812">Transmembrane</keyword>
<keyword evidence="1" id="KW-1133">Transmembrane helix</keyword>
<feature type="transmembrane region" description="Helical" evidence="1">
    <location>
        <begin position="76"/>
        <end position="101"/>
    </location>
</feature>
<reference evidence="2" key="1">
    <citation type="journal article" date="2020" name="Nature">
        <title>Giant virus diversity and host interactions through global metagenomics.</title>
        <authorList>
            <person name="Schulz F."/>
            <person name="Roux S."/>
            <person name="Paez-Espino D."/>
            <person name="Jungbluth S."/>
            <person name="Walsh D.A."/>
            <person name="Denef V.J."/>
            <person name="McMahon K.D."/>
            <person name="Konstantinidis K.T."/>
            <person name="Eloe-Fadrosh E.A."/>
            <person name="Kyrpides N.C."/>
            <person name="Woyke T."/>
        </authorList>
    </citation>
    <scope>NUCLEOTIDE SEQUENCE</scope>
    <source>
        <strain evidence="2">GVMAG-M-3300010157-4</strain>
    </source>
</reference>
<dbReference type="EMBL" id="MN739081">
    <property type="protein sequence ID" value="QHS87440.1"/>
    <property type="molecule type" value="Genomic_DNA"/>
</dbReference>
<dbReference type="InterPro" id="IPR013320">
    <property type="entry name" value="ConA-like_dom_sf"/>
</dbReference>